<sequence>MTIQEFSERTGIAKSTLRFYETKNLLLPEERSSNGHRVYADSQNIVYRTYSL</sequence>
<keyword evidence="3 6" id="KW-0238">DNA-binding</keyword>
<dbReference type="PANTHER" id="PTHR30204:SF69">
    <property type="entry name" value="MERR-FAMILY TRANSCRIPTIONAL REGULATOR"/>
    <property type="match status" value="1"/>
</dbReference>
<dbReference type="PANTHER" id="PTHR30204">
    <property type="entry name" value="REDOX-CYCLING DRUG-SENSING TRANSCRIPTIONAL ACTIVATOR SOXR"/>
    <property type="match status" value="1"/>
</dbReference>
<dbReference type="GO" id="GO:0003677">
    <property type="term" value="F:DNA binding"/>
    <property type="evidence" value="ECO:0007669"/>
    <property type="project" value="UniProtKB-KW"/>
</dbReference>
<dbReference type="InterPro" id="IPR009061">
    <property type="entry name" value="DNA-bd_dom_put_sf"/>
</dbReference>
<evidence type="ECO:0000256" key="2">
    <source>
        <dbReference type="ARBA" id="ARBA00023015"/>
    </source>
</evidence>
<gene>
    <name evidence="6" type="ORF">C7Y47_08025</name>
</gene>
<dbReference type="Pfam" id="PF00376">
    <property type="entry name" value="MerR"/>
    <property type="match status" value="1"/>
</dbReference>
<dbReference type="RefSeq" id="WP_142508297.1">
    <property type="nucleotide sequence ID" value="NZ_SADV01000005.1"/>
</dbReference>
<keyword evidence="1" id="KW-0678">Repressor</keyword>
<dbReference type="PROSITE" id="PS50937">
    <property type="entry name" value="HTH_MERR_2"/>
    <property type="match status" value="1"/>
</dbReference>
<dbReference type="Proteomes" id="UP000317944">
    <property type="component" value="Unassembled WGS sequence"/>
</dbReference>
<dbReference type="InterPro" id="IPR047057">
    <property type="entry name" value="MerR_fam"/>
</dbReference>
<evidence type="ECO:0000256" key="3">
    <source>
        <dbReference type="ARBA" id="ARBA00023125"/>
    </source>
</evidence>
<organism evidence="6 7">
    <name type="scientific">Lysinibacillus sphaericus</name>
    <name type="common">Bacillus sphaericus</name>
    <dbReference type="NCBI Taxonomy" id="1421"/>
    <lineage>
        <taxon>Bacteria</taxon>
        <taxon>Bacillati</taxon>
        <taxon>Bacillota</taxon>
        <taxon>Bacilli</taxon>
        <taxon>Bacillales</taxon>
        <taxon>Bacillaceae</taxon>
        <taxon>Lysinibacillus</taxon>
    </lineage>
</organism>
<evidence type="ECO:0000256" key="4">
    <source>
        <dbReference type="ARBA" id="ARBA00023163"/>
    </source>
</evidence>
<dbReference type="OrthoDB" id="9773308at2"/>
<feature type="domain" description="HTH merR-type" evidence="5">
    <location>
        <begin position="1"/>
        <end position="43"/>
    </location>
</feature>
<name>A0A544UMY5_LYSSH</name>
<dbReference type="EMBL" id="SADV01000005">
    <property type="protein sequence ID" value="TQR35188.1"/>
    <property type="molecule type" value="Genomic_DNA"/>
</dbReference>
<protein>
    <submittedName>
        <fullName evidence="6">MerR family DNA-binding transcriptional regulator</fullName>
    </submittedName>
</protein>
<dbReference type="InterPro" id="IPR000551">
    <property type="entry name" value="MerR-type_HTH_dom"/>
</dbReference>
<comment type="caution">
    <text evidence="6">The sequence shown here is derived from an EMBL/GenBank/DDBJ whole genome shotgun (WGS) entry which is preliminary data.</text>
</comment>
<keyword evidence="2" id="KW-0805">Transcription regulation</keyword>
<dbReference type="GO" id="GO:0003700">
    <property type="term" value="F:DNA-binding transcription factor activity"/>
    <property type="evidence" value="ECO:0007669"/>
    <property type="project" value="InterPro"/>
</dbReference>
<accession>A0A544UMY5</accession>
<evidence type="ECO:0000256" key="1">
    <source>
        <dbReference type="ARBA" id="ARBA00022491"/>
    </source>
</evidence>
<evidence type="ECO:0000313" key="6">
    <source>
        <dbReference type="EMBL" id="TQR35188.1"/>
    </source>
</evidence>
<keyword evidence="4" id="KW-0804">Transcription</keyword>
<proteinExistence type="predicted"/>
<evidence type="ECO:0000313" key="7">
    <source>
        <dbReference type="Proteomes" id="UP000317944"/>
    </source>
</evidence>
<dbReference type="AlphaFoldDB" id="A0A544UMY5"/>
<dbReference type="SUPFAM" id="SSF46955">
    <property type="entry name" value="Putative DNA-binding domain"/>
    <property type="match status" value="1"/>
</dbReference>
<evidence type="ECO:0000259" key="5">
    <source>
        <dbReference type="PROSITE" id="PS50937"/>
    </source>
</evidence>
<dbReference type="SMART" id="SM00422">
    <property type="entry name" value="HTH_MERR"/>
    <property type="match status" value="1"/>
</dbReference>
<dbReference type="Gene3D" id="1.10.1660.10">
    <property type="match status" value="1"/>
</dbReference>
<reference evidence="6 7" key="1">
    <citation type="submission" date="2018-03" db="EMBL/GenBank/DDBJ databases">
        <title>Aerobic endospore-forming bacteria genome sequencing and assembly.</title>
        <authorList>
            <person name="Cavalcante D.A."/>
            <person name="Driks A."/>
            <person name="Putonti C."/>
            <person name="De-Souza M.T."/>
        </authorList>
    </citation>
    <scope>NUCLEOTIDE SEQUENCE [LARGE SCALE GENOMIC DNA]</scope>
    <source>
        <strain evidence="6 7">SDF0037</strain>
    </source>
</reference>